<evidence type="ECO:0000256" key="1">
    <source>
        <dbReference type="SAM" id="MobiDB-lite"/>
    </source>
</evidence>
<dbReference type="AlphaFoldDB" id="A0A699XFP9"/>
<proteinExistence type="predicted"/>
<gene>
    <name evidence="2" type="ORF">Tci_927630</name>
</gene>
<feature type="region of interest" description="Disordered" evidence="1">
    <location>
        <begin position="1"/>
        <end position="24"/>
    </location>
</feature>
<reference evidence="2" key="1">
    <citation type="journal article" date="2019" name="Sci. Rep.">
        <title>Draft genome of Tanacetum cinerariifolium, the natural source of mosquito coil.</title>
        <authorList>
            <person name="Yamashiro T."/>
            <person name="Shiraishi A."/>
            <person name="Satake H."/>
            <person name="Nakayama K."/>
        </authorList>
    </citation>
    <scope>NUCLEOTIDE SEQUENCE</scope>
</reference>
<sequence length="63" mass="6836">AGRSAEDNEVVREGGTKPDLGAGAQPHWELIKKYDIIDFDLGARCGLHRGAAAHLGQRGQRLR</sequence>
<organism evidence="2">
    <name type="scientific">Tanacetum cinerariifolium</name>
    <name type="common">Dalmatian daisy</name>
    <name type="synonym">Chrysanthemum cinerariifolium</name>
    <dbReference type="NCBI Taxonomy" id="118510"/>
    <lineage>
        <taxon>Eukaryota</taxon>
        <taxon>Viridiplantae</taxon>
        <taxon>Streptophyta</taxon>
        <taxon>Embryophyta</taxon>
        <taxon>Tracheophyta</taxon>
        <taxon>Spermatophyta</taxon>
        <taxon>Magnoliopsida</taxon>
        <taxon>eudicotyledons</taxon>
        <taxon>Gunneridae</taxon>
        <taxon>Pentapetalae</taxon>
        <taxon>asterids</taxon>
        <taxon>campanulids</taxon>
        <taxon>Asterales</taxon>
        <taxon>Asteraceae</taxon>
        <taxon>Asteroideae</taxon>
        <taxon>Anthemideae</taxon>
        <taxon>Anthemidinae</taxon>
        <taxon>Tanacetum</taxon>
    </lineage>
</organism>
<comment type="caution">
    <text evidence="2">The sequence shown here is derived from an EMBL/GenBank/DDBJ whole genome shotgun (WGS) entry which is preliminary data.</text>
</comment>
<name>A0A699XFP9_TANCI</name>
<protein>
    <submittedName>
        <fullName evidence="2">Uncharacterized protein</fullName>
    </submittedName>
</protein>
<dbReference type="EMBL" id="BKCJ011820205">
    <property type="protein sequence ID" value="GFD55661.1"/>
    <property type="molecule type" value="Genomic_DNA"/>
</dbReference>
<feature type="non-terminal residue" evidence="2">
    <location>
        <position position="63"/>
    </location>
</feature>
<feature type="compositionally biased region" description="Basic and acidic residues" evidence="1">
    <location>
        <begin position="1"/>
        <end position="16"/>
    </location>
</feature>
<feature type="non-terminal residue" evidence="2">
    <location>
        <position position="1"/>
    </location>
</feature>
<accession>A0A699XFP9</accession>
<evidence type="ECO:0000313" key="2">
    <source>
        <dbReference type="EMBL" id="GFD55661.1"/>
    </source>
</evidence>